<organism evidence="1">
    <name type="scientific">marine metagenome</name>
    <dbReference type="NCBI Taxonomy" id="408172"/>
    <lineage>
        <taxon>unclassified sequences</taxon>
        <taxon>metagenomes</taxon>
        <taxon>ecological metagenomes</taxon>
    </lineage>
</organism>
<proteinExistence type="predicted"/>
<accession>A0A382IED8</accession>
<reference evidence="1" key="1">
    <citation type="submission" date="2018-05" db="EMBL/GenBank/DDBJ databases">
        <authorList>
            <person name="Lanie J.A."/>
            <person name="Ng W.-L."/>
            <person name="Kazmierczak K.M."/>
            <person name="Andrzejewski T.M."/>
            <person name="Davidsen T.M."/>
            <person name="Wayne K.J."/>
            <person name="Tettelin H."/>
            <person name="Glass J.I."/>
            <person name="Rusch D."/>
            <person name="Podicherti R."/>
            <person name="Tsui H.-C.T."/>
            <person name="Winkler M.E."/>
        </authorList>
    </citation>
    <scope>NUCLEOTIDE SEQUENCE</scope>
</reference>
<protein>
    <submittedName>
        <fullName evidence="1">Uncharacterized protein</fullName>
    </submittedName>
</protein>
<gene>
    <name evidence="1" type="ORF">METZ01_LOCUS250516</name>
</gene>
<name>A0A382IED8_9ZZZZ</name>
<dbReference type="EMBL" id="UINC01066695">
    <property type="protein sequence ID" value="SVB97662.1"/>
    <property type="molecule type" value="Genomic_DNA"/>
</dbReference>
<dbReference type="AlphaFoldDB" id="A0A382IED8"/>
<evidence type="ECO:0000313" key="1">
    <source>
        <dbReference type="EMBL" id="SVB97662.1"/>
    </source>
</evidence>
<sequence>MNQFKLAPRTSPSLDEAAVVLSSEEVEILLDALLTWTAVLGTEPSPEVAHKIIYDAEGELDLEAMSDLADRLLTVRDSGIDGGATS</sequence>